<accession>A0A1I3KY02</accession>
<dbReference type="Pfam" id="PF11112">
    <property type="entry name" value="PyocinActivator"/>
    <property type="match status" value="1"/>
</dbReference>
<dbReference type="InterPro" id="IPR020518">
    <property type="entry name" value="Tscrpt_reg_PrtN"/>
</dbReference>
<dbReference type="OrthoDB" id="982642at2"/>
<gene>
    <name evidence="1" type="ORF">SAMN03080618_01298</name>
</gene>
<dbReference type="RefSeq" id="WP_091520045.1">
    <property type="nucleotide sequence ID" value="NZ_FORF01000006.1"/>
</dbReference>
<protein>
    <submittedName>
        <fullName evidence="1">Pyocin activator protein PrtN</fullName>
    </submittedName>
</protein>
<dbReference type="STRING" id="1121003.SAMN03080618_01298"/>
<reference evidence="2" key="1">
    <citation type="submission" date="2016-10" db="EMBL/GenBank/DDBJ databases">
        <authorList>
            <person name="Varghese N."/>
            <person name="Submissions S."/>
        </authorList>
    </citation>
    <scope>NUCLEOTIDE SEQUENCE [LARGE SCALE GENOMIC DNA]</scope>
    <source>
        <strain evidence="2">DSM 21857</strain>
    </source>
</reference>
<proteinExistence type="predicted"/>
<dbReference type="Proteomes" id="UP000242763">
    <property type="component" value="Unassembled WGS sequence"/>
</dbReference>
<keyword evidence="2" id="KW-1185">Reference proteome</keyword>
<dbReference type="GO" id="GO:0006355">
    <property type="term" value="P:regulation of DNA-templated transcription"/>
    <property type="evidence" value="ECO:0007669"/>
    <property type="project" value="InterPro"/>
</dbReference>
<dbReference type="EMBL" id="FORF01000006">
    <property type="protein sequence ID" value="SFI77306.1"/>
    <property type="molecule type" value="Genomic_DNA"/>
</dbReference>
<sequence length="93" mass="10361">MNTAMILVAQYGKAIIPVAAVAHDYFDLTAPKFIRKIQTGEIPLPLVRMEASQKAARGVHVSDLAAYIDRAREDAKRIVGEKTMKEWRRAALP</sequence>
<organism evidence="1 2">
    <name type="scientific">Aquamicrobium aerolatum DSM 21857</name>
    <dbReference type="NCBI Taxonomy" id="1121003"/>
    <lineage>
        <taxon>Bacteria</taxon>
        <taxon>Pseudomonadati</taxon>
        <taxon>Pseudomonadota</taxon>
        <taxon>Alphaproteobacteria</taxon>
        <taxon>Hyphomicrobiales</taxon>
        <taxon>Phyllobacteriaceae</taxon>
        <taxon>Aerobium</taxon>
    </lineage>
</organism>
<dbReference type="AlphaFoldDB" id="A0A1I3KY02"/>
<name>A0A1I3KY02_9HYPH</name>
<evidence type="ECO:0000313" key="1">
    <source>
        <dbReference type="EMBL" id="SFI77306.1"/>
    </source>
</evidence>
<evidence type="ECO:0000313" key="2">
    <source>
        <dbReference type="Proteomes" id="UP000242763"/>
    </source>
</evidence>